<evidence type="ECO:0000313" key="2">
    <source>
        <dbReference type="EMBL" id="KAG8523721.1"/>
    </source>
</evidence>
<keyword evidence="3" id="KW-1185">Reference proteome</keyword>
<proteinExistence type="predicted"/>
<comment type="caution">
    <text evidence="2">The sequence shown here is derived from an EMBL/GenBank/DDBJ whole genome shotgun (WGS) entry which is preliminary data.</text>
</comment>
<name>A0A8J6ALS8_GALPY</name>
<protein>
    <submittedName>
        <fullName evidence="2">Survival of motor neuron-related-splicing factor 30</fullName>
    </submittedName>
</protein>
<feature type="compositionally biased region" description="Basic residues" evidence="1">
    <location>
        <begin position="82"/>
        <end position="100"/>
    </location>
</feature>
<reference evidence="2" key="1">
    <citation type="journal article" date="2021" name="Evol. Appl.">
        <title>The genome of the Pyrenean desman and the effects of bottlenecks and inbreeding on the genomic landscape of an endangered species.</title>
        <authorList>
            <person name="Escoda L."/>
            <person name="Castresana J."/>
        </authorList>
    </citation>
    <scope>NUCLEOTIDE SEQUENCE</scope>
    <source>
        <strain evidence="2">IBE-C5619</strain>
    </source>
</reference>
<dbReference type="EMBL" id="JAGFMF010011402">
    <property type="protein sequence ID" value="KAG8523721.1"/>
    <property type="molecule type" value="Genomic_DNA"/>
</dbReference>
<accession>A0A8J6ALS8</accession>
<feature type="non-terminal residue" evidence="2">
    <location>
        <position position="1"/>
    </location>
</feature>
<sequence length="111" mass="12426">LQEVTGLTKDLSTQPSETLTSSDSLASIQPTHSWKVGEKCLTIWKTEENDEENSTAASPLLAAAMLEVMPLLKLKSTEEGRQRKRVAKHKPKKKKAKTKRSLAGMRKERPR</sequence>
<feature type="non-terminal residue" evidence="2">
    <location>
        <position position="111"/>
    </location>
</feature>
<evidence type="ECO:0000256" key="1">
    <source>
        <dbReference type="SAM" id="MobiDB-lite"/>
    </source>
</evidence>
<dbReference type="AlphaFoldDB" id="A0A8J6ALS8"/>
<evidence type="ECO:0000313" key="3">
    <source>
        <dbReference type="Proteomes" id="UP000700334"/>
    </source>
</evidence>
<dbReference type="OrthoDB" id="79171at2759"/>
<gene>
    <name evidence="2" type="ORF">J0S82_002508</name>
</gene>
<feature type="region of interest" description="Disordered" evidence="1">
    <location>
        <begin position="75"/>
        <end position="111"/>
    </location>
</feature>
<feature type="region of interest" description="Disordered" evidence="1">
    <location>
        <begin position="1"/>
        <end position="28"/>
    </location>
</feature>
<dbReference type="Proteomes" id="UP000700334">
    <property type="component" value="Unassembled WGS sequence"/>
</dbReference>
<organism evidence="2 3">
    <name type="scientific">Galemys pyrenaicus</name>
    <name type="common">Iberian desman</name>
    <name type="synonym">Pyrenean desman</name>
    <dbReference type="NCBI Taxonomy" id="202257"/>
    <lineage>
        <taxon>Eukaryota</taxon>
        <taxon>Metazoa</taxon>
        <taxon>Chordata</taxon>
        <taxon>Craniata</taxon>
        <taxon>Vertebrata</taxon>
        <taxon>Euteleostomi</taxon>
        <taxon>Mammalia</taxon>
        <taxon>Eutheria</taxon>
        <taxon>Laurasiatheria</taxon>
        <taxon>Eulipotyphla</taxon>
        <taxon>Talpidae</taxon>
        <taxon>Galemys</taxon>
    </lineage>
</organism>
<feature type="compositionally biased region" description="Polar residues" evidence="1">
    <location>
        <begin position="10"/>
        <end position="28"/>
    </location>
</feature>